<feature type="transmembrane region" description="Helical" evidence="1">
    <location>
        <begin position="217"/>
        <end position="250"/>
    </location>
</feature>
<feature type="transmembrane region" description="Helical" evidence="1">
    <location>
        <begin position="49"/>
        <end position="68"/>
    </location>
</feature>
<evidence type="ECO:0000256" key="1">
    <source>
        <dbReference type="SAM" id="Phobius"/>
    </source>
</evidence>
<sequence length="795" mass="90394">MTVKTKRRNRTNASEAGLKKPRLKVAGIIERNTMAGSRFSILSKVYHEFILFIPFFMLLSVFFIRLFYPGSSLFMIPDFGESDVLHLNLPLKQILSESLKSGYFPLWTNLLGNGFPLLAEGQIGTFYLPNLILFRFMPLIPAYNLNLLISFFLAFTGTYLFCRKLRLGKTPASLAGIIFTFGGFLSVHLNHFNLVQAASLLPLLLYSSLRVKKNPVIINLVFFAFILSQQFFTGHFFISFISVLAVTVYWISKSFFDKNTAGQIISSLKPLSIGLIISFLFSSIQFLPTLELFLQSDRRQGMDFDTVTSFPYPVRHLITFINPYYFGSPQNATYPVFDYNWGIFWENTAYIGLIPLVLAVLYLTGLKNKYTREFLSMVIISLLLVFGRNSPLYFLFSFFPFNLFRVPSKFLLITAFFLCVSAASSLDKIYENLNAKTNISRKKLLFGLSAFFYLTVIIDLFRFSYNYPPITPSGWWTKAPRSADFIKNETQNPKVGSLGAPYLWNEVFLKKGFQDMDLYQIQTNSLYQNQNALFQIKSPDINTGGIIPKRLNFFKGFLGSYNPAGENGKIFLNNLVVNSLVMSGTDYIITPYLLEDSQSFGLKLINSIQEKGHDKNFSYHIYSIASAWPEFSFAGDYKKAHSVQDLQKILSEKLLTEKTVIISEREVKLNGDSQEGSSIEVKQNYPLKTVLDIKNSVPAILVINRTFYPGWHIFVNGKKIQTFPVNLFQTALVLNSPQSAVLLEYKPMSFKSGKIITTAGFITAFGAVFLSLLKLPGIDPKNNRTFSHHQNKLRN</sequence>
<name>A0A1F5Z1N4_9BACT</name>
<feature type="transmembrane region" description="Helical" evidence="1">
    <location>
        <begin position="343"/>
        <end position="362"/>
    </location>
</feature>
<evidence type="ECO:0008006" key="4">
    <source>
        <dbReference type="Google" id="ProtNLM"/>
    </source>
</evidence>
<feature type="transmembrane region" description="Helical" evidence="1">
    <location>
        <begin position="406"/>
        <end position="423"/>
    </location>
</feature>
<gene>
    <name evidence="2" type="ORF">A2777_01120</name>
</gene>
<dbReference type="InterPro" id="IPR018580">
    <property type="entry name" value="Uncharacterised_YfhO"/>
</dbReference>
<keyword evidence="1" id="KW-0472">Membrane</keyword>
<keyword evidence="1" id="KW-0812">Transmembrane</keyword>
<evidence type="ECO:0000313" key="2">
    <source>
        <dbReference type="EMBL" id="OGG06097.1"/>
    </source>
</evidence>
<proteinExistence type="predicted"/>
<keyword evidence="1" id="KW-1133">Transmembrane helix</keyword>
<feature type="transmembrane region" description="Helical" evidence="1">
    <location>
        <begin position="143"/>
        <end position="162"/>
    </location>
</feature>
<feature type="transmembrane region" description="Helical" evidence="1">
    <location>
        <begin position="444"/>
        <end position="463"/>
    </location>
</feature>
<dbReference type="PANTHER" id="PTHR38454">
    <property type="entry name" value="INTEGRAL MEMBRANE PROTEIN-RELATED"/>
    <property type="match status" value="1"/>
</dbReference>
<feature type="transmembrane region" description="Helical" evidence="1">
    <location>
        <begin position="374"/>
        <end position="394"/>
    </location>
</feature>
<dbReference type="EMBL" id="MFJF01000019">
    <property type="protein sequence ID" value="OGG06097.1"/>
    <property type="molecule type" value="Genomic_DNA"/>
</dbReference>
<dbReference type="PANTHER" id="PTHR38454:SF1">
    <property type="entry name" value="INTEGRAL MEMBRANE PROTEIN"/>
    <property type="match status" value="1"/>
</dbReference>
<organism evidence="2 3">
    <name type="scientific">Candidatus Gottesmanbacteria bacterium RIFCSPHIGHO2_01_FULL_40_15</name>
    <dbReference type="NCBI Taxonomy" id="1798376"/>
    <lineage>
        <taxon>Bacteria</taxon>
        <taxon>Candidatus Gottesmaniibacteriota</taxon>
    </lineage>
</organism>
<dbReference type="AlphaFoldDB" id="A0A1F5Z1N4"/>
<protein>
    <recommendedName>
        <fullName evidence="4">Membrane protein 6-pyruvoyl-tetrahydropterin synthase-related domain-containing protein</fullName>
    </recommendedName>
</protein>
<comment type="caution">
    <text evidence="2">The sequence shown here is derived from an EMBL/GenBank/DDBJ whole genome shotgun (WGS) entry which is preliminary data.</text>
</comment>
<reference evidence="2 3" key="1">
    <citation type="journal article" date="2016" name="Nat. Commun.">
        <title>Thousands of microbial genomes shed light on interconnected biogeochemical processes in an aquifer system.</title>
        <authorList>
            <person name="Anantharaman K."/>
            <person name="Brown C.T."/>
            <person name="Hug L.A."/>
            <person name="Sharon I."/>
            <person name="Castelle C.J."/>
            <person name="Probst A.J."/>
            <person name="Thomas B.C."/>
            <person name="Singh A."/>
            <person name="Wilkins M.J."/>
            <person name="Karaoz U."/>
            <person name="Brodie E.L."/>
            <person name="Williams K.H."/>
            <person name="Hubbard S.S."/>
            <person name="Banfield J.F."/>
        </authorList>
    </citation>
    <scope>NUCLEOTIDE SEQUENCE [LARGE SCALE GENOMIC DNA]</scope>
</reference>
<dbReference type="Proteomes" id="UP000177354">
    <property type="component" value="Unassembled WGS sequence"/>
</dbReference>
<accession>A0A1F5Z1N4</accession>
<feature type="transmembrane region" description="Helical" evidence="1">
    <location>
        <begin position="271"/>
        <end position="294"/>
    </location>
</feature>
<feature type="transmembrane region" description="Helical" evidence="1">
    <location>
        <begin position="174"/>
        <end position="197"/>
    </location>
</feature>
<evidence type="ECO:0000313" key="3">
    <source>
        <dbReference type="Proteomes" id="UP000177354"/>
    </source>
</evidence>
<feature type="transmembrane region" description="Helical" evidence="1">
    <location>
        <begin position="755"/>
        <end position="775"/>
    </location>
</feature>